<protein>
    <submittedName>
        <fullName evidence="7">SulP family inorganic anion transporter</fullName>
    </submittedName>
</protein>
<keyword evidence="4 5" id="KW-0472">Membrane</keyword>
<dbReference type="Proteomes" id="UP000267521">
    <property type="component" value="Unassembled WGS sequence"/>
</dbReference>
<gene>
    <name evidence="7" type="ORF">EBQ26_11720</name>
</gene>
<feature type="transmembrane region" description="Helical" evidence="5">
    <location>
        <begin position="171"/>
        <end position="194"/>
    </location>
</feature>
<dbReference type="Gene3D" id="3.30.750.24">
    <property type="entry name" value="STAS domain"/>
    <property type="match status" value="1"/>
</dbReference>
<dbReference type="AlphaFoldDB" id="A0A3M6PY80"/>
<dbReference type="EMBL" id="RDQM01000020">
    <property type="protein sequence ID" value="RMW95018.1"/>
    <property type="molecule type" value="Genomic_DNA"/>
</dbReference>
<feature type="transmembrane region" description="Helical" evidence="5">
    <location>
        <begin position="21"/>
        <end position="43"/>
    </location>
</feature>
<feature type="domain" description="STAS" evidence="6">
    <location>
        <begin position="450"/>
        <end position="553"/>
    </location>
</feature>
<comment type="subcellular location">
    <subcellularLocation>
        <location evidence="1">Membrane</location>
        <topology evidence="1">Multi-pass membrane protein</topology>
    </subcellularLocation>
</comment>
<evidence type="ECO:0000256" key="5">
    <source>
        <dbReference type="SAM" id="Phobius"/>
    </source>
</evidence>
<dbReference type="SUPFAM" id="SSF52091">
    <property type="entry name" value="SpoIIaa-like"/>
    <property type="match status" value="1"/>
</dbReference>
<feature type="transmembrane region" description="Helical" evidence="5">
    <location>
        <begin position="201"/>
        <end position="221"/>
    </location>
</feature>
<evidence type="ECO:0000256" key="4">
    <source>
        <dbReference type="ARBA" id="ARBA00023136"/>
    </source>
</evidence>
<dbReference type="RefSeq" id="WP_122239383.1">
    <property type="nucleotide sequence ID" value="NZ_RDQM01000020.1"/>
</dbReference>
<keyword evidence="3 5" id="KW-1133">Transmembrane helix</keyword>
<dbReference type="InterPro" id="IPR002645">
    <property type="entry name" value="STAS_dom"/>
</dbReference>
<feature type="transmembrane region" description="Helical" evidence="5">
    <location>
        <begin position="97"/>
        <end position="118"/>
    </location>
</feature>
<evidence type="ECO:0000256" key="3">
    <source>
        <dbReference type="ARBA" id="ARBA00022989"/>
    </source>
</evidence>
<evidence type="ECO:0000313" key="8">
    <source>
        <dbReference type="Proteomes" id="UP000267521"/>
    </source>
</evidence>
<organism evidence="7 8">
    <name type="scientific">Allofranklinella schreckenbergeri</name>
    <dbReference type="NCBI Taxonomy" id="1076744"/>
    <lineage>
        <taxon>Bacteria</taxon>
        <taxon>Pseudomonadati</taxon>
        <taxon>Pseudomonadota</taxon>
        <taxon>Betaproteobacteria</taxon>
        <taxon>Burkholderiales</taxon>
        <taxon>Comamonadaceae</taxon>
        <taxon>Allofranklinella</taxon>
    </lineage>
</organism>
<comment type="caution">
    <text evidence="7">The sequence shown here is derived from an EMBL/GenBank/DDBJ whole genome shotgun (WGS) entry which is preliminary data.</text>
</comment>
<dbReference type="InterPro" id="IPR001902">
    <property type="entry name" value="SLC26A/SulP_fam"/>
</dbReference>
<dbReference type="InterPro" id="IPR036513">
    <property type="entry name" value="STAS_dom_sf"/>
</dbReference>
<dbReference type="PANTHER" id="PTHR11814">
    <property type="entry name" value="SULFATE TRANSPORTER"/>
    <property type="match status" value="1"/>
</dbReference>
<evidence type="ECO:0000259" key="6">
    <source>
        <dbReference type="PROSITE" id="PS50801"/>
    </source>
</evidence>
<accession>A0A3M6PY80</accession>
<dbReference type="Pfam" id="PF01740">
    <property type="entry name" value="STAS"/>
    <property type="match status" value="1"/>
</dbReference>
<dbReference type="InterPro" id="IPR011547">
    <property type="entry name" value="SLC26A/SulP_dom"/>
</dbReference>
<sequence>MAQRLPFLRWIRPRPKQWRQDFFAALTVGLMLVPQAIAYAALAGMPLEAGLYAAILPLALATLLASSPRLGTGPTALTALMVSAALAPLAQPGSAQWVTLAIWLALLSGAIQLAMGLLRMDWLQSIITVPVLSGFSHAAALLIIGSQIPTLTGVPWSTWRQALQDSAGLEALLASLDGYALLFSSVAIAAFLGVKRLGHAIPWTALILAVGATAAWLLGYADHGSAVIGPLSLELHSLHWPPWPGSGTVLELLVPALLIALISFVEAAASAKTEHALAGTPWQPAQDLIAQGVAKIASGLAGGFPISASFSRSAVIHYAGAQTGWVNLWASLLVLIVALWFAPLLAHVPMALLAALVVVSVYGLLKPRTISHFWAFSRVEAGIAVLTLVVTLLSAPHIYWGVLAGLLANLAYFMHQHLRPRIVEVGLFPEDGRLRDRFLWQLEPLSPYALALRLDGPLDFATASALERRVTARWEADAQLHSICLIASSIHNIDTTGLEALFSLRNMAAQRGGKLYLSGMKLPLEQRLRHIGLLSDTHRVQAFPSDAETVRGLAQLQAQ</sequence>
<keyword evidence="2 5" id="KW-0812">Transmembrane</keyword>
<feature type="transmembrane region" description="Helical" evidence="5">
    <location>
        <begin position="348"/>
        <end position="365"/>
    </location>
</feature>
<dbReference type="CDD" id="cd07042">
    <property type="entry name" value="STAS_SulP_like_sulfate_transporter"/>
    <property type="match status" value="1"/>
</dbReference>
<evidence type="ECO:0000256" key="1">
    <source>
        <dbReference type="ARBA" id="ARBA00004141"/>
    </source>
</evidence>
<reference evidence="7 8" key="1">
    <citation type="submission" date="2018-10" db="EMBL/GenBank/DDBJ databases">
        <title>Comamonadaceae CDC group NO-1 genome sequencing and assembly.</title>
        <authorList>
            <person name="Bernier A.-M."/>
            <person name="Bernard K."/>
        </authorList>
    </citation>
    <scope>NUCLEOTIDE SEQUENCE [LARGE SCALE GENOMIC DNA]</scope>
    <source>
        <strain evidence="7 8">NML970147</strain>
    </source>
</reference>
<dbReference type="GO" id="GO:0016020">
    <property type="term" value="C:membrane"/>
    <property type="evidence" value="ECO:0007669"/>
    <property type="project" value="UniProtKB-SubCell"/>
</dbReference>
<evidence type="ECO:0000313" key="7">
    <source>
        <dbReference type="EMBL" id="RMW95018.1"/>
    </source>
</evidence>
<feature type="transmembrane region" description="Helical" evidence="5">
    <location>
        <begin position="325"/>
        <end position="342"/>
    </location>
</feature>
<dbReference type="Pfam" id="PF00916">
    <property type="entry name" value="Sulfate_transp"/>
    <property type="match status" value="1"/>
</dbReference>
<feature type="transmembrane region" description="Helical" evidence="5">
    <location>
        <begin position="130"/>
        <end position="151"/>
    </location>
</feature>
<dbReference type="PROSITE" id="PS50801">
    <property type="entry name" value="STAS"/>
    <property type="match status" value="1"/>
</dbReference>
<name>A0A3M6PY80_9BURK</name>
<feature type="transmembrane region" description="Helical" evidence="5">
    <location>
        <begin position="241"/>
        <end position="265"/>
    </location>
</feature>
<proteinExistence type="predicted"/>
<evidence type="ECO:0000256" key="2">
    <source>
        <dbReference type="ARBA" id="ARBA00022692"/>
    </source>
</evidence>
<dbReference type="GO" id="GO:0055085">
    <property type="term" value="P:transmembrane transport"/>
    <property type="evidence" value="ECO:0007669"/>
    <property type="project" value="InterPro"/>
</dbReference>